<dbReference type="OrthoDB" id="595139at2"/>
<protein>
    <submittedName>
        <fullName evidence="1">Uncharacterized protein</fullName>
    </submittedName>
</protein>
<accession>B3EJQ2</accession>
<gene>
    <name evidence="1" type="ordered locus">Cphamn1_1495</name>
</gene>
<dbReference type="EMBL" id="CP001101">
    <property type="protein sequence ID" value="ACE04421.1"/>
    <property type="molecule type" value="Genomic_DNA"/>
</dbReference>
<dbReference type="AlphaFoldDB" id="B3EJQ2"/>
<organism evidence="1">
    <name type="scientific">Chlorobium phaeobacteroides (strain BS1)</name>
    <dbReference type="NCBI Taxonomy" id="331678"/>
    <lineage>
        <taxon>Bacteria</taxon>
        <taxon>Pseudomonadati</taxon>
        <taxon>Chlorobiota</taxon>
        <taxon>Chlorobiia</taxon>
        <taxon>Chlorobiales</taxon>
        <taxon>Chlorobiaceae</taxon>
        <taxon>Chlorobium/Pelodictyon group</taxon>
        <taxon>Chlorobium</taxon>
    </lineage>
</organism>
<proteinExistence type="predicted"/>
<sequence>MASGTVTAHIPNVWAIRGFSQSGTATVAIGIDTADLSDGTYDLTMSNPKVDDNDGNVGTPITTSLNGIWKNQATIGDVELDFNFDVDLASGTYTGGQYTITATTI</sequence>
<dbReference type="HOGENOM" id="CLU_2231789_0_0_10"/>
<name>B3EJQ2_CHLPB</name>
<reference evidence="1" key="1">
    <citation type="submission" date="2008-06" db="EMBL/GenBank/DDBJ databases">
        <title>Complete sequence of Chlorobium phaeobacteroides BS1.</title>
        <authorList>
            <consortium name="US DOE Joint Genome Institute"/>
            <person name="Lucas S."/>
            <person name="Copeland A."/>
            <person name="Lapidus A."/>
            <person name="Glavina del Rio T."/>
            <person name="Dalin E."/>
            <person name="Tice H."/>
            <person name="Bruce D."/>
            <person name="Goodwin L."/>
            <person name="Pitluck S."/>
            <person name="Schmutz J."/>
            <person name="Larimer F."/>
            <person name="Land M."/>
            <person name="Hauser L."/>
            <person name="Kyrpides N."/>
            <person name="Ovchinnikova G."/>
            <person name="Li T."/>
            <person name="Liu Z."/>
            <person name="Zhao F."/>
            <person name="Overmann J."/>
            <person name="Bryant D.A."/>
            <person name="Richardson P."/>
        </authorList>
    </citation>
    <scope>NUCLEOTIDE SEQUENCE [LARGE SCALE GENOMIC DNA]</scope>
    <source>
        <strain evidence="1">BS1</strain>
    </source>
</reference>
<dbReference type="KEGG" id="cpb:Cphamn1_1495"/>
<evidence type="ECO:0000313" key="1">
    <source>
        <dbReference type="EMBL" id="ACE04421.1"/>
    </source>
</evidence>
<dbReference type="STRING" id="331678.Cphamn1_1495"/>